<gene>
    <name evidence="1" type="ORF">TNCT_428521</name>
</gene>
<proteinExistence type="predicted"/>
<evidence type="ECO:0000313" key="1">
    <source>
        <dbReference type="EMBL" id="GFR28239.1"/>
    </source>
</evidence>
<dbReference type="EMBL" id="BMAO01038999">
    <property type="protein sequence ID" value="GFR28239.1"/>
    <property type="molecule type" value="Genomic_DNA"/>
</dbReference>
<dbReference type="Proteomes" id="UP000887116">
    <property type="component" value="Unassembled WGS sequence"/>
</dbReference>
<comment type="caution">
    <text evidence="1">The sequence shown here is derived from an EMBL/GenBank/DDBJ whole genome shotgun (WGS) entry which is preliminary data.</text>
</comment>
<organism evidence="1 2">
    <name type="scientific">Trichonephila clavata</name>
    <name type="common">Joro spider</name>
    <name type="synonym">Nephila clavata</name>
    <dbReference type="NCBI Taxonomy" id="2740835"/>
    <lineage>
        <taxon>Eukaryota</taxon>
        <taxon>Metazoa</taxon>
        <taxon>Ecdysozoa</taxon>
        <taxon>Arthropoda</taxon>
        <taxon>Chelicerata</taxon>
        <taxon>Arachnida</taxon>
        <taxon>Araneae</taxon>
        <taxon>Araneomorphae</taxon>
        <taxon>Entelegynae</taxon>
        <taxon>Araneoidea</taxon>
        <taxon>Nephilidae</taxon>
        <taxon>Trichonephila</taxon>
    </lineage>
</organism>
<accession>A0A8X6M1W0</accession>
<protein>
    <submittedName>
        <fullName evidence="1">Uncharacterized protein</fullName>
    </submittedName>
</protein>
<sequence length="72" mass="8128">MEDRHQDAAVDVKTDNYPKTPCLGSMVDIASNVCATPAGHHTDMWPGVLMKKNHLPFKLFFSFFENDIANFD</sequence>
<reference evidence="1" key="1">
    <citation type="submission" date="2020-07" db="EMBL/GenBank/DDBJ databases">
        <title>Multicomponent nature underlies the extraordinary mechanical properties of spider dragline silk.</title>
        <authorList>
            <person name="Kono N."/>
            <person name="Nakamura H."/>
            <person name="Mori M."/>
            <person name="Yoshida Y."/>
            <person name="Ohtoshi R."/>
            <person name="Malay A.D."/>
            <person name="Moran D.A.P."/>
            <person name="Tomita M."/>
            <person name="Numata K."/>
            <person name="Arakawa K."/>
        </authorList>
    </citation>
    <scope>NUCLEOTIDE SEQUENCE</scope>
</reference>
<keyword evidence="2" id="KW-1185">Reference proteome</keyword>
<dbReference type="AlphaFoldDB" id="A0A8X6M1W0"/>
<evidence type="ECO:0000313" key="2">
    <source>
        <dbReference type="Proteomes" id="UP000887116"/>
    </source>
</evidence>
<name>A0A8X6M1W0_TRICU</name>